<evidence type="ECO:0000313" key="1">
    <source>
        <dbReference type="EMBL" id="KAB7835582.1"/>
    </source>
</evidence>
<evidence type="ECO:0000313" key="2">
    <source>
        <dbReference type="Proteomes" id="UP000327000"/>
    </source>
</evidence>
<accession>A0A5N5W1N9</accession>
<reference evidence="1 2" key="1">
    <citation type="journal article" date="2019" name="Microb. Cell Fact.">
        <title>Exploring novel herbicidin analogues by transcriptional regulator overexpression and MS/MS molecular networking.</title>
        <authorList>
            <person name="Shi Y."/>
            <person name="Gu R."/>
            <person name="Li Y."/>
            <person name="Wang X."/>
            <person name="Ren W."/>
            <person name="Li X."/>
            <person name="Wang L."/>
            <person name="Xie Y."/>
            <person name="Hong B."/>
        </authorList>
    </citation>
    <scope>NUCLEOTIDE SEQUENCE [LARGE SCALE GENOMIC DNA]</scope>
    <source>
        <strain evidence="1 2">US-43</strain>
    </source>
</reference>
<protein>
    <submittedName>
        <fullName evidence="1">Uncharacterized protein</fullName>
    </submittedName>
</protein>
<sequence>MGRHSKERPKPLSRDTTRHAVRRAGWAVFTAVVGCLAREGLDQALSCEDGPLSHHDRGAEDR</sequence>
<dbReference type="AlphaFoldDB" id="A0A5N5W1N9"/>
<proteinExistence type="predicted"/>
<dbReference type="RefSeq" id="WP_152265359.1">
    <property type="nucleotide sequence ID" value="NZ_VOKX01000107.1"/>
</dbReference>
<name>A0A5N5W1N9_STRMB</name>
<dbReference type="EMBL" id="VOKX01000107">
    <property type="protein sequence ID" value="KAB7835582.1"/>
    <property type="molecule type" value="Genomic_DNA"/>
</dbReference>
<dbReference type="PROSITE" id="PS51257">
    <property type="entry name" value="PROKAR_LIPOPROTEIN"/>
    <property type="match status" value="1"/>
</dbReference>
<gene>
    <name evidence="1" type="ORF">FRZ00_27260</name>
</gene>
<comment type="caution">
    <text evidence="1">The sequence shown here is derived from an EMBL/GenBank/DDBJ whole genome shotgun (WGS) entry which is preliminary data.</text>
</comment>
<dbReference type="Proteomes" id="UP000327000">
    <property type="component" value="Unassembled WGS sequence"/>
</dbReference>
<organism evidence="1 2">
    <name type="scientific">Streptomyces mobaraensis</name>
    <name type="common">Streptoverticillium mobaraense</name>
    <dbReference type="NCBI Taxonomy" id="35621"/>
    <lineage>
        <taxon>Bacteria</taxon>
        <taxon>Bacillati</taxon>
        <taxon>Actinomycetota</taxon>
        <taxon>Actinomycetes</taxon>
        <taxon>Kitasatosporales</taxon>
        <taxon>Streptomycetaceae</taxon>
        <taxon>Streptomyces</taxon>
    </lineage>
</organism>
<keyword evidence="2" id="KW-1185">Reference proteome</keyword>